<dbReference type="OrthoDB" id="5586401at2759"/>
<accession>A0A8J9YH41</accession>
<dbReference type="PANTHER" id="PTHR13639">
    <property type="entry name" value="CYTOCHROME C OXIDASE ASSEMBLY FACTOR 4 HOMOLOG, MITOCHONDRIAL"/>
    <property type="match status" value="1"/>
</dbReference>
<evidence type="ECO:0000313" key="2">
    <source>
        <dbReference type="Proteomes" id="UP000838878"/>
    </source>
</evidence>
<dbReference type="GO" id="GO:0033617">
    <property type="term" value="P:mitochondrial respiratory chain complex IV assembly"/>
    <property type="evidence" value="ECO:0007669"/>
    <property type="project" value="InterPro"/>
</dbReference>
<gene>
    <name evidence="1" type="ORF">BINO364_LOCUS15598</name>
</gene>
<sequence length="70" mass="8143">MTIKPREKVADGDDDPVESMLKKAGCLDLHYKVQECINTTKDWRKCQTEVNDFRICITKHKQEETSSSNR</sequence>
<dbReference type="Proteomes" id="UP000838878">
    <property type="component" value="Chromosome 8"/>
</dbReference>
<evidence type="ECO:0008006" key="3">
    <source>
        <dbReference type="Google" id="ProtNLM"/>
    </source>
</evidence>
<keyword evidence="2" id="KW-1185">Reference proteome</keyword>
<dbReference type="GO" id="GO:0005758">
    <property type="term" value="C:mitochondrial intermembrane space"/>
    <property type="evidence" value="ECO:0007669"/>
    <property type="project" value="InterPro"/>
</dbReference>
<dbReference type="AlphaFoldDB" id="A0A8J9YH41"/>
<proteinExistence type="predicted"/>
<organism evidence="1 2">
    <name type="scientific">Brenthis ino</name>
    <name type="common">lesser marbled fritillary</name>
    <dbReference type="NCBI Taxonomy" id="405034"/>
    <lineage>
        <taxon>Eukaryota</taxon>
        <taxon>Metazoa</taxon>
        <taxon>Ecdysozoa</taxon>
        <taxon>Arthropoda</taxon>
        <taxon>Hexapoda</taxon>
        <taxon>Insecta</taxon>
        <taxon>Pterygota</taxon>
        <taxon>Neoptera</taxon>
        <taxon>Endopterygota</taxon>
        <taxon>Lepidoptera</taxon>
        <taxon>Glossata</taxon>
        <taxon>Ditrysia</taxon>
        <taxon>Papilionoidea</taxon>
        <taxon>Nymphalidae</taxon>
        <taxon>Heliconiinae</taxon>
        <taxon>Argynnini</taxon>
        <taxon>Brenthis</taxon>
    </lineage>
</organism>
<name>A0A8J9YH41_9NEOP</name>
<feature type="non-terminal residue" evidence="1">
    <location>
        <position position="70"/>
    </location>
</feature>
<evidence type="ECO:0000313" key="1">
    <source>
        <dbReference type="EMBL" id="CAH0730634.1"/>
    </source>
</evidence>
<dbReference type="InterPro" id="IPR039870">
    <property type="entry name" value="Coa4-like"/>
</dbReference>
<protein>
    <recommendedName>
        <fullName evidence="3">Cytochrome c oxidase assembly factor 4 homolog, mitochondrial</fullName>
    </recommendedName>
</protein>
<dbReference type="PANTHER" id="PTHR13639:SF2">
    <property type="entry name" value="CYTOCHROME C OXIDASE ASSEMBLY FACTOR 4 HOMOLOG, MITOCHONDRIAL"/>
    <property type="match status" value="1"/>
</dbReference>
<dbReference type="EMBL" id="OV170228">
    <property type="protein sequence ID" value="CAH0730634.1"/>
    <property type="molecule type" value="Genomic_DNA"/>
</dbReference>
<reference evidence="1" key="1">
    <citation type="submission" date="2021-12" db="EMBL/GenBank/DDBJ databases">
        <authorList>
            <person name="Martin H S."/>
        </authorList>
    </citation>
    <scope>NUCLEOTIDE SEQUENCE</scope>
</reference>